<dbReference type="SUPFAM" id="SSF117281">
    <property type="entry name" value="Kelch motif"/>
    <property type="match status" value="1"/>
</dbReference>
<sequence>LRPRSARQQHLFHFSNMKREGKAEMCDVSVYNKLRLEQQLCDAVLRVDGVEFHVHKIILCNCSTYFRSLFTHWSPQACRVYDIPDMSADFLRVFVEFVYTGSLDVTQENVWELFVAADRFDVVGILQTCCDFLEKQLTPQNCLDLYAFTGTFCYPELKDKAFHFMLRHFEEVVATSEDFLQLSVQQLNEITKSDVLSVKQEEKVYEAILMWVTYAPEERIQYFSLLIPNVRLALLDPRYILENVIENELVKIHPEFRGTALKTLSHILDLMTKTFSRSLLYNSLARLRLPPTILLAVGGWTDGSPTGVIESYNPNYDLWVKIPFSEETSRTYHGVVLFNGSLYFIGGFDGLERLSSVNRFDLSTCTWHEASPMHSRRCFISVTVMDGYIYAMGGHDGHTRLETAERYEPRTNQWSLIAPMHEKRSDAGCATLNGKVYICGGFNGAYCLATAECYSPITNQWTTIPSMSCRRSGIGVITYANQIFAVGGFSGTRRLATVEAYNHNTNTWHSITPMHIPRSNFGISVIDDRLFIVGGSRGDITLCNVEFYDGKTQEWSDASSMNVTRSALSCCTVNSLSSMADYAAPFNLSSLIMKSQIWDASSSVY</sequence>
<reference evidence="4" key="3">
    <citation type="submission" date="2025-09" db="UniProtKB">
        <authorList>
            <consortium name="Ensembl"/>
        </authorList>
    </citation>
    <scope>IDENTIFICATION</scope>
</reference>
<dbReference type="Ensembl" id="ENSNFUT00015049374.1">
    <property type="protein sequence ID" value="ENSNFUP00015047308.1"/>
    <property type="gene ID" value="ENSNFUG00015022356.1"/>
</dbReference>
<dbReference type="FunFam" id="1.25.40.420:FF:000001">
    <property type="entry name" value="Kelch-like family member 12"/>
    <property type="match status" value="1"/>
</dbReference>
<dbReference type="Proteomes" id="UP000694548">
    <property type="component" value="Chromosome sgr15"/>
</dbReference>
<keyword evidence="1" id="KW-0880">Kelch repeat</keyword>
<dbReference type="Pfam" id="PF01344">
    <property type="entry name" value="Kelch_1"/>
    <property type="match status" value="2"/>
</dbReference>
<dbReference type="Pfam" id="PF24681">
    <property type="entry name" value="Kelch_KLHDC2_KLHL20_DRC7"/>
    <property type="match status" value="1"/>
</dbReference>
<reference evidence="4" key="1">
    <citation type="submission" date="2014-08" db="EMBL/GenBank/DDBJ databases">
        <authorList>
            <person name="Senf B."/>
            <person name="Petzold A."/>
            <person name="Downie B.R."/>
            <person name="Koch P."/>
            <person name="Platzer M."/>
        </authorList>
    </citation>
    <scope>NUCLEOTIDE SEQUENCE [LARGE SCALE GENOMIC DNA]</scope>
    <source>
        <strain evidence="4">GRZ</strain>
    </source>
</reference>
<dbReference type="Pfam" id="PF07707">
    <property type="entry name" value="BACK"/>
    <property type="match status" value="1"/>
</dbReference>
<dbReference type="PROSITE" id="PS50097">
    <property type="entry name" value="BTB"/>
    <property type="match status" value="1"/>
</dbReference>
<dbReference type="PANTHER" id="PTHR45632">
    <property type="entry name" value="LD33804P"/>
    <property type="match status" value="1"/>
</dbReference>
<dbReference type="PIRSF" id="PIRSF037037">
    <property type="entry name" value="Kelch-like_protein_gigaxonin"/>
    <property type="match status" value="1"/>
</dbReference>
<dbReference type="SMART" id="SM00225">
    <property type="entry name" value="BTB"/>
    <property type="match status" value="1"/>
</dbReference>
<organism evidence="4 5">
    <name type="scientific">Nothobranchius furzeri</name>
    <name type="common">Turquoise killifish</name>
    <dbReference type="NCBI Taxonomy" id="105023"/>
    <lineage>
        <taxon>Eukaryota</taxon>
        <taxon>Metazoa</taxon>
        <taxon>Chordata</taxon>
        <taxon>Craniata</taxon>
        <taxon>Vertebrata</taxon>
        <taxon>Euteleostomi</taxon>
        <taxon>Actinopterygii</taxon>
        <taxon>Neopterygii</taxon>
        <taxon>Teleostei</taxon>
        <taxon>Neoteleostei</taxon>
        <taxon>Acanthomorphata</taxon>
        <taxon>Ovalentaria</taxon>
        <taxon>Atherinomorphae</taxon>
        <taxon>Cyprinodontiformes</taxon>
        <taxon>Nothobranchiidae</taxon>
        <taxon>Nothobranchius</taxon>
    </lineage>
</organism>
<dbReference type="SUPFAM" id="SSF54695">
    <property type="entry name" value="POZ domain"/>
    <property type="match status" value="1"/>
</dbReference>
<dbReference type="InterPro" id="IPR011705">
    <property type="entry name" value="BACK"/>
</dbReference>
<evidence type="ECO:0000313" key="5">
    <source>
        <dbReference type="Proteomes" id="UP000694548"/>
    </source>
</evidence>
<protein>
    <submittedName>
        <fullName evidence="4">Kelch like family member 10</fullName>
    </submittedName>
</protein>
<dbReference type="PANTHER" id="PTHR45632:SF3">
    <property type="entry name" value="KELCH-LIKE PROTEIN 32"/>
    <property type="match status" value="1"/>
</dbReference>
<evidence type="ECO:0000259" key="3">
    <source>
        <dbReference type="PROSITE" id="PS50097"/>
    </source>
</evidence>
<dbReference type="InterPro" id="IPR000210">
    <property type="entry name" value="BTB/POZ_dom"/>
</dbReference>
<dbReference type="SMART" id="SM00612">
    <property type="entry name" value="Kelch"/>
    <property type="match status" value="6"/>
</dbReference>
<dbReference type="Gene3D" id="3.30.710.10">
    <property type="entry name" value="Potassium Channel Kv1.1, Chain A"/>
    <property type="match status" value="1"/>
</dbReference>
<evidence type="ECO:0000313" key="4">
    <source>
        <dbReference type="Ensembl" id="ENSNFUP00015047308.1"/>
    </source>
</evidence>
<dbReference type="Gene3D" id="2.120.10.80">
    <property type="entry name" value="Kelch-type beta propeller"/>
    <property type="match status" value="2"/>
</dbReference>
<gene>
    <name evidence="4" type="primary">KLHL10</name>
</gene>
<keyword evidence="5" id="KW-1185">Reference proteome</keyword>
<accession>A0A8C6PQ22</accession>
<dbReference type="AlphaFoldDB" id="A0A8C6PQ22"/>
<dbReference type="InterPro" id="IPR015915">
    <property type="entry name" value="Kelch-typ_b-propeller"/>
</dbReference>
<dbReference type="GeneTree" id="ENSGT00940000154664"/>
<dbReference type="SMART" id="SM00875">
    <property type="entry name" value="BACK"/>
    <property type="match status" value="1"/>
</dbReference>
<dbReference type="InterPro" id="IPR006652">
    <property type="entry name" value="Kelch_1"/>
</dbReference>
<evidence type="ECO:0000256" key="2">
    <source>
        <dbReference type="ARBA" id="ARBA00022737"/>
    </source>
</evidence>
<dbReference type="Gene3D" id="1.25.40.420">
    <property type="match status" value="1"/>
</dbReference>
<name>A0A8C6PQ22_NOTFU</name>
<dbReference type="InterPro" id="IPR017096">
    <property type="entry name" value="BTB-kelch_protein"/>
</dbReference>
<evidence type="ECO:0000256" key="1">
    <source>
        <dbReference type="ARBA" id="ARBA00022441"/>
    </source>
</evidence>
<feature type="domain" description="BTB" evidence="3">
    <location>
        <begin position="41"/>
        <end position="107"/>
    </location>
</feature>
<proteinExistence type="predicted"/>
<dbReference type="InterPro" id="IPR011333">
    <property type="entry name" value="SKP1/BTB/POZ_sf"/>
</dbReference>
<dbReference type="PRINTS" id="PR00501">
    <property type="entry name" value="KELCHREPEAT"/>
</dbReference>
<keyword evidence="2" id="KW-0677">Repeat</keyword>
<dbReference type="Pfam" id="PF00651">
    <property type="entry name" value="BTB"/>
    <property type="match status" value="1"/>
</dbReference>
<reference evidence="4" key="2">
    <citation type="submission" date="2025-08" db="UniProtKB">
        <authorList>
            <consortium name="Ensembl"/>
        </authorList>
    </citation>
    <scope>IDENTIFICATION</scope>
</reference>